<sequence>MDSPVCIAFTDFESGFKPQNHILGLILKERLGAVFVDDLARADLLIYSIFGNAARSFKGPRLFYTEEPVLPRWKEGCYSLTSLRDGTLSGDRHFRFPAWLNADYIRRTGHIEQYSSVPGDILNRHEKFCNFVYSGGEFREAIRFLETLSQYKYVDSSGQLLNNTGMIVKDKVEFCSRYKFTIAFENYASPGYITQKLTDAFAAGSLPVYWGAPDACREFNPGRFINARDFRNHAELVRYVEHLDRNVDEYLSYFKGPLFDEGQIGVDGLLDEAALFFKKIFREGNAGRQPASMEGKDEPLLHGGVFMPRYDDGKPWTVSETVSPSQKRPLGRPFNMAACIASYKRVEDLLRQILCMMNQSYPHLHVFAAVKGVSAETARRILLPHVQPFIDAGRVTLRLCPNRNQLTNFMDTVRGLDISSYDLFAKIDDDDFYDPDYFRHVADFHALLPDGYSSCHRGEGLWLKRHEGYPYLEKSFLLALGPAQIMSRRVMEDLLAWETDRAAMKEAMYRCLRQTGFYQFGFAEDQLFQTVMLEHGCADIAPYLKKRGIHSHLIMQKSNASIMRGGTVSEEFRKMQNGASTDAGNDEHLVDIIHSDWKGCMKISNGRAIRLDGPRDEADVLSLTGVEITLKWDKWGVETFTKMEEGAYRLRKKEEAAFLQSPPHASSLIHLRQQDWTDGLCITGNRGKRLNCNDGGEILEYSDKKLVIGWDYWGKETFLRREDGNYWFSSYSFMAPDSSIADEYVIALCGAPEKPWLHSTGRPVVRIRYSSWNLEDHLDNMKRDILEFLAATPHAKRILLAGRAEEAVACLLLASCIKKRYPSVRTGIFGMPWNVGRESRHTEENCPQEKRLRVNPSLLLKENRAQGIDTCAYAFHVSNSKPEQVENNLRNLLDSLQIIYNFSPPCGWGEKDECKGAKNFIQQYPEIFKRMADCCFDDLKGKSAPPEYIDLNAWIMEDR</sequence>
<dbReference type="SUPFAM" id="SSF53756">
    <property type="entry name" value="UDP-Glycosyltransferase/glycogen phosphorylase"/>
    <property type="match status" value="1"/>
</dbReference>
<evidence type="ECO:0000259" key="4">
    <source>
        <dbReference type="Pfam" id="PF00852"/>
    </source>
</evidence>
<dbReference type="Pfam" id="PF00852">
    <property type="entry name" value="Glyco_transf_10"/>
    <property type="match status" value="1"/>
</dbReference>
<name>A0A6N2RYR0_9BACT</name>
<dbReference type="InterPro" id="IPR029044">
    <property type="entry name" value="Nucleotide-diphossugar_trans"/>
</dbReference>
<dbReference type="AlphaFoldDB" id="A0A6N2RYR0"/>
<dbReference type="PANTHER" id="PTHR11929">
    <property type="entry name" value="ALPHA- 1,3 -FUCOSYLTRANSFERASE"/>
    <property type="match status" value="1"/>
</dbReference>
<proteinExistence type="inferred from homology"/>
<organism evidence="6">
    <name type="scientific">Akkermansia muciniphila</name>
    <dbReference type="NCBI Taxonomy" id="239935"/>
    <lineage>
        <taxon>Bacteria</taxon>
        <taxon>Pseudomonadati</taxon>
        <taxon>Verrucomicrobiota</taxon>
        <taxon>Verrucomicrobiia</taxon>
        <taxon>Verrucomicrobiales</taxon>
        <taxon>Akkermansiaceae</taxon>
        <taxon>Akkermansia</taxon>
    </lineage>
</organism>
<accession>A0A6N2RYR0</accession>
<feature type="domain" description="Fucosyltransferase C-terminal" evidence="4">
    <location>
        <begin position="135"/>
        <end position="255"/>
    </location>
</feature>
<evidence type="ECO:0000256" key="1">
    <source>
        <dbReference type="ARBA" id="ARBA00008919"/>
    </source>
</evidence>
<dbReference type="InterPro" id="IPR001503">
    <property type="entry name" value="Glyco_trans_10"/>
</dbReference>
<evidence type="ECO:0000313" key="6">
    <source>
        <dbReference type="EMBL" id="VYS84610.1"/>
    </source>
</evidence>
<evidence type="ECO:0000256" key="3">
    <source>
        <dbReference type="ARBA" id="ARBA00022679"/>
    </source>
</evidence>
<keyword evidence="2 6" id="KW-0328">Glycosyltransferase</keyword>
<dbReference type="PANTHER" id="PTHR11929:SF194">
    <property type="entry name" value="ALPHA-(1,3)-FUCOSYLTRANSFERASE 10"/>
    <property type="match status" value="1"/>
</dbReference>
<comment type="similarity">
    <text evidence="1">Belongs to the glycosyltransferase 10 family.</text>
</comment>
<dbReference type="Gene3D" id="3.40.50.11660">
    <property type="entry name" value="Glycosyl transferase family 10, C-terminal domain"/>
    <property type="match status" value="1"/>
</dbReference>
<reference evidence="6" key="1">
    <citation type="submission" date="2019-11" db="EMBL/GenBank/DDBJ databases">
        <authorList>
            <person name="Feng L."/>
        </authorList>
    </citation>
    <scope>NUCLEOTIDE SEQUENCE</scope>
    <source>
        <strain evidence="6">AMuciniphilaLFYP55</strain>
    </source>
</reference>
<dbReference type="SUPFAM" id="SSF53448">
    <property type="entry name" value="Nucleotide-diphospho-sugar transferases"/>
    <property type="match status" value="1"/>
</dbReference>
<evidence type="ECO:0000259" key="5">
    <source>
        <dbReference type="Pfam" id="PF18025"/>
    </source>
</evidence>
<dbReference type="EMBL" id="CACRSS010000002">
    <property type="protein sequence ID" value="VYS84610.1"/>
    <property type="molecule type" value="Genomic_DNA"/>
</dbReference>
<gene>
    <name evidence="6" type="ORF">AMLFYP55_01822</name>
</gene>
<evidence type="ECO:0000256" key="2">
    <source>
        <dbReference type="ARBA" id="ARBA00022676"/>
    </source>
</evidence>
<dbReference type="OrthoDB" id="9791032at2"/>
<dbReference type="InterPro" id="IPR055270">
    <property type="entry name" value="Glyco_tran_10_C"/>
</dbReference>
<keyword evidence="3 6" id="KW-0808">Transferase</keyword>
<feature type="domain" description="Alpha-(1,3)-fucosyltransferase FucT N-terminal" evidence="5">
    <location>
        <begin position="7"/>
        <end position="100"/>
    </location>
</feature>
<dbReference type="GO" id="GO:0016020">
    <property type="term" value="C:membrane"/>
    <property type="evidence" value="ECO:0007669"/>
    <property type="project" value="InterPro"/>
</dbReference>
<dbReference type="InterPro" id="IPR041058">
    <property type="entry name" value="FucT_N"/>
</dbReference>
<protein>
    <submittedName>
        <fullName evidence="6">Glycosyltransferase family 10 (Fucosyltransferase)</fullName>
    </submittedName>
</protein>
<dbReference type="InterPro" id="IPR038577">
    <property type="entry name" value="GT10-like_C_sf"/>
</dbReference>
<dbReference type="GO" id="GO:0008417">
    <property type="term" value="F:fucosyltransferase activity"/>
    <property type="evidence" value="ECO:0007669"/>
    <property type="project" value="InterPro"/>
</dbReference>
<dbReference type="Pfam" id="PF18025">
    <property type="entry name" value="FucT_N"/>
    <property type="match status" value="1"/>
</dbReference>